<keyword evidence="1" id="KW-0812">Transmembrane</keyword>
<feature type="transmembrane region" description="Helical" evidence="1">
    <location>
        <begin position="46"/>
        <end position="65"/>
    </location>
</feature>
<keyword evidence="3" id="KW-1185">Reference proteome</keyword>
<protein>
    <submittedName>
        <fullName evidence="2">MerC domain-containing protein</fullName>
    </submittedName>
</protein>
<sequence length="137" mass="14725">MKLLSLYADKLAISLSMLCVLHCLALPLLLVIVPSLAVLPMAQESFHFWMVMAVLPTSIYALTLGCKKHRNYTVVSYGLVGLATLLAAALFGEHLLGEIGEKLLTTVGATIIAVAHVKNFSLCRSHDKCACPSEQAS</sequence>
<dbReference type="EMBL" id="QUOT01000001">
    <property type="protein sequence ID" value="REL32238.1"/>
    <property type="molecule type" value="Genomic_DNA"/>
</dbReference>
<dbReference type="AlphaFoldDB" id="A0A3E0U5J8"/>
<organism evidence="2 3">
    <name type="scientific">Thalassotalea euphylliae</name>
    <dbReference type="NCBI Taxonomy" id="1655234"/>
    <lineage>
        <taxon>Bacteria</taxon>
        <taxon>Pseudomonadati</taxon>
        <taxon>Pseudomonadota</taxon>
        <taxon>Gammaproteobacteria</taxon>
        <taxon>Alteromonadales</taxon>
        <taxon>Colwelliaceae</taxon>
        <taxon>Thalassotalea</taxon>
    </lineage>
</organism>
<gene>
    <name evidence="2" type="ORF">DXX94_16800</name>
</gene>
<comment type="caution">
    <text evidence="2">The sequence shown here is derived from an EMBL/GenBank/DDBJ whole genome shotgun (WGS) entry which is preliminary data.</text>
</comment>
<evidence type="ECO:0000256" key="1">
    <source>
        <dbReference type="SAM" id="Phobius"/>
    </source>
</evidence>
<reference evidence="3" key="1">
    <citation type="submission" date="2018-08" db="EMBL/GenBank/DDBJ databases">
        <title>Thalassotalea euphylliae genome.</title>
        <authorList>
            <person name="Summers S."/>
            <person name="Rice S.A."/>
            <person name="Freckelton M.L."/>
            <person name="Nedved B.T."/>
            <person name="Hadfield M.G."/>
        </authorList>
    </citation>
    <scope>NUCLEOTIDE SEQUENCE [LARGE SCALE GENOMIC DNA]</scope>
    <source>
        <strain evidence="3">H3</strain>
    </source>
</reference>
<dbReference type="GO" id="GO:0016020">
    <property type="term" value="C:membrane"/>
    <property type="evidence" value="ECO:0007669"/>
    <property type="project" value="InterPro"/>
</dbReference>
<name>A0A3E0U5J8_9GAMM</name>
<keyword evidence="1" id="KW-0472">Membrane</keyword>
<evidence type="ECO:0000313" key="3">
    <source>
        <dbReference type="Proteomes" id="UP000256899"/>
    </source>
</evidence>
<evidence type="ECO:0000313" key="2">
    <source>
        <dbReference type="EMBL" id="REL32238.1"/>
    </source>
</evidence>
<proteinExistence type="predicted"/>
<feature type="transmembrane region" description="Helical" evidence="1">
    <location>
        <begin position="72"/>
        <end position="91"/>
    </location>
</feature>
<dbReference type="Pfam" id="PF03203">
    <property type="entry name" value="MerC"/>
    <property type="match status" value="1"/>
</dbReference>
<keyword evidence="1" id="KW-1133">Transmembrane helix</keyword>
<dbReference type="GO" id="GO:0015097">
    <property type="term" value="F:mercury ion transmembrane transporter activity"/>
    <property type="evidence" value="ECO:0007669"/>
    <property type="project" value="InterPro"/>
</dbReference>
<accession>A0A3E0U5J8</accession>
<feature type="transmembrane region" description="Helical" evidence="1">
    <location>
        <begin position="12"/>
        <end position="34"/>
    </location>
</feature>
<dbReference type="RefSeq" id="WP_116017655.1">
    <property type="nucleotide sequence ID" value="NZ_QUOT01000001.1"/>
</dbReference>
<dbReference type="Proteomes" id="UP000256899">
    <property type="component" value="Unassembled WGS sequence"/>
</dbReference>
<dbReference type="InterPro" id="IPR004891">
    <property type="entry name" value="Mercury-R_MerC"/>
</dbReference>